<comment type="caution">
    <text evidence="1">The sequence shown here is derived from an EMBL/GenBank/DDBJ whole genome shotgun (WGS) entry which is preliminary data.</text>
</comment>
<sequence length="393" mass="43742">MNTTEADIFASLAESRGDSAAMLDRMIDHFRRTRRAMELFEAIKMRIRGQVGLPLVASEDEPSRPEEVEKQLEVGLLDACREAGTMLLEDGRVGEGWMYLRPTGDMDLARQLIRKVKITDDNYDEMIQVLLHEGVDVGRGYQAVIDNQGTCNSITLYEQSLVGRSKADRSAASARLLEHLYDELLAMVRNDIDQKEGEPPAGPDETLSDLIINRRWILAGGGYHLDTTHLAATVRVSTVLDDPDQLRKAWELTQYGRQLNHQFQYPGEEPFVDFYPAYGTFFSVLLGENVEAGLKLFERKARTVDVAQHGTGAIEAYVDLLDRIGRHSEAVLASLEFVPGDVPTQRIVPMLVEMASRAKTAGDESAFDPILEYCKKHGDVLGYAAVLHATSSA</sequence>
<name>A0A5C6F2J8_9BACT</name>
<evidence type="ECO:0000313" key="2">
    <source>
        <dbReference type="Proteomes" id="UP000318288"/>
    </source>
</evidence>
<keyword evidence="2" id="KW-1185">Reference proteome</keyword>
<protein>
    <submittedName>
        <fullName evidence="1">Uncharacterized protein</fullName>
    </submittedName>
</protein>
<organism evidence="1 2">
    <name type="scientific">Rubripirellula tenax</name>
    <dbReference type="NCBI Taxonomy" id="2528015"/>
    <lineage>
        <taxon>Bacteria</taxon>
        <taxon>Pseudomonadati</taxon>
        <taxon>Planctomycetota</taxon>
        <taxon>Planctomycetia</taxon>
        <taxon>Pirellulales</taxon>
        <taxon>Pirellulaceae</taxon>
        <taxon>Rubripirellula</taxon>
    </lineage>
</organism>
<dbReference type="RefSeq" id="WP_246114548.1">
    <property type="nucleotide sequence ID" value="NZ_SJPW01000004.1"/>
</dbReference>
<gene>
    <name evidence="1" type="ORF">Poly51_33060</name>
</gene>
<evidence type="ECO:0000313" key="1">
    <source>
        <dbReference type="EMBL" id="TWU54587.1"/>
    </source>
</evidence>
<proteinExistence type="predicted"/>
<reference evidence="1 2" key="1">
    <citation type="submission" date="2019-02" db="EMBL/GenBank/DDBJ databases">
        <title>Deep-cultivation of Planctomycetes and their phenomic and genomic characterization uncovers novel biology.</title>
        <authorList>
            <person name="Wiegand S."/>
            <person name="Jogler M."/>
            <person name="Boedeker C."/>
            <person name="Pinto D."/>
            <person name="Vollmers J."/>
            <person name="Rivas-Marin E."/>
            <person name="Kohn T."/>
            <person name="Peeters S.H."/>
            <person name="Heuer A."/>
            <person name="Rast P."/>
            <person name="Oberbeckmann S."/>
            <person name="Bunk B."/>
            <person name="Jeske O."/>
            <person name="Meyerdierks A."/>
            <person name="Storesund J.E."/>
            <person name="Kallscheuer N."/>
            <person name="Luecker S."/>
            <person name="Lage O.M."/>
            <person name="Pohl T."/>
            <person name="Merkel B.J."/>
            <person name="Hornburger P."/>
            <person name="Mueller R.-W."/>
            <person name="Bruemmer F."/>
            <person name="Labrenz M."/>
            <person name="Spormann A.M."/>
            <person name="Op Den Camp H."/>
            <person name="Overmann J."/>
            <person name="Amann R."/>
            <person name="Jetten M.S.M."/>
            <person name="Mascher T."/>
            <person name="Medema M.H."/>
            <person name="Devos D.P."/>
            <person name="Kaster A.-K."/>
            <person name="Ovreas L."/>
            <person name="Rohde M."/>
            <person name="Galperin M.Y."/>
            <person name="Jogler C."/>
        </authorList>
    </citation>
    <scope>NUCLEOTIDE SEQUENCE [LARGE SCALE GENOMIC DNA]</scope>
    <source>
        <strain evidence="1 2">Poly51</strain>
    </source>
</reference>
<dbReference type="EMBL" id="SJPW01000004">
    <property type="protein sequence ID" value="TWU54587.1"/>
    <property type="molecule type" value="Genomic_DNA"/>
</dbReference>
<dbReference type="AlphaFoldDB" id="A0A5C6F2J8"/>
<accession>A0A5C6F2J8</accession>
<dbReference type="Proteomes" id="UP000318288">
    <property type="component" value="Unassembled WGS sequence"/>
</dbReference>